<dbReference type="RefSeq" id="WP_282723089.1">
    <property type="nucleotide sequence ID" value="NZ_JASCQO010000049.1"/>
</dbReference>
<feature type="domain" description="Pilus formation protein N-terminal" evidence="4">
    <location>
        <begin position="53"/>
        <end position="121"/>
    </location>
</feature>
<feature type="domain" description="Type II/III secretion system secretin-like" evidence="3">
    <location>
        <begin position="251"/>
        <end position="411"/>
    </location>
</feature>
<dbReference type="Pfam" id="PF13629">
    <property type="entry name" value="T2SS-T3SS_pil_N"/>
    <property type="match status" value="1"/>
</dbReference>
<evidence type="ECO:0000256" key="1">
    <source>
        <dbReference type="RuleBase" id="RU004003"/>
    </source>
</evidence>
<evidence type="ECO:0000313" key="6">
    <source>
        <dbReference type="Proteomes" id="UP001244242"/>
    </source>
</evidence>
<feature type="signal peptide" evidence="2">
    <location>
        <begin position="1"/>
        <end position="43"/>
    </location>
</feature>
<accession>A0ABT6VNU9</accession>
<dbReference type="Proteomes" id="UP001244242">
    <property type="component" value="Unassembled WGS sequence"/>
</dbReference>
<evidence type="ECO:0000259" key="4">
    <source>
        <dbReference type="Pfam" id="PF13629"/>
    </source>
</evidence>
<organism evidence="5 6">
    <name type="scientific">Halomonas kalidii</name>
    <dbReference type="NCBI Taxonomy" id="3043293"/>
    <lineage>
        <taxon>Bacteria</taxon>
        <taxon>Pseudomonadati</taxon>
        <taxon>Pseudomonadota</taxon>
        <taxon>Gammaproteobacteria</taxon>
        <taxon>Oceanospirillales</taxon>
        <taxon>Halomonadaceae</taxon>
        <taxon>Halomonas</taxon>
    </lineage>
</organism>
<feature type="chain" id="PRO_5045882867" evidence="2">
    <location>
        <begin position="44"/>
        <end position="453"/>
    </location>
</feature>
<keyword evidence="2" id="KW-0732">Signal</keyword>
<dbReference type="PANTHER" id="PTHR30332">
    <property type="entry name" value="PROBABLE GENERAL SECRETION PATHWAY PROTEIN D"/>
    <property type="match status" value="1"/>
</dbReference>
<dbReference type="InterPro" id="IPR032789">
    <property type="entry name" value="T2SS-T3SS_pil_N"/>
</dbReference>
<evidence type="ECO:0000313" key="5">
    <source>
        <dbReference type="EMBL" id="MDI5935662.1"/>
    </source>
</evidence>
<dbReference type="InterPro" id="IPR001775">
    <property type="entry name" value="GspD/PilQ"/>
</dbReference>
<dbReference type="InterPro" id="IPR004846">
    <property type="entry name" value="T2SS/T3SS_dom"/>
</dbReference>
<proteinExistence type="inferred from homology"/>
<evidence type="ECO:0000259" key="3">
    <source>
        <dbReference type="Pfam" id="PF00263"/>
    </source>
</evidence>
<reference evidence="5 6" key="1">
    <citation type="submission" date="2023-04" db="EMBL/GenBank/DDBJ databases">
        <title>Halomonas strains isolated from rhizosphere soil.</title>
        <authorList>
            <person name="Xu L."/>
            <person name="Sun J.-Q."/>
        </authorList>
    </citation>
    <scope>NUCLEOTIDE SEQUENCE [LARGE SCALE GENOMIC DNA]</scope>
    <source>
        <strain evidence="5 6">LN1S58</strain>
    </source>
</reference>
<keyword evidence="6" id="KW-1185">Reference proteome</keyword>
<evidence type="ECO:0000256" key="2">
    <source>
        <dbReference type="SAM" id="SignalP"/>
    </source>
</evidence>
<dbReference type="PRINTS" id="PR00811">
    <property type="entry name" value="BCTERIALGSPD"/>
</dbReference>
<dbReference type="InterPro" id="IPR050810">
    <property type="entry name" value="Bact_Secretion_Sys_Channel"/>
</dbReference>
<sequence>MTAATFSISRALINYAALERHHSHLAALLLAPLLMLLALPGHAQTDVDTGDEQGLTLETGQGRILRFSEAAASVFVADPEVADVQVVSQGVLYLFGKSQGDTNLIVLSDDDRTQASMRLQVRDGARIARQALRGAGADAPIRLRMAGNQLVAEGDGQDVSSAIATQSTLESHAPQAGETLDNTTYEGGTQINLRVRFAEVSREELLQYGVSWSALINNGSFSLGVFPGSQAGNTFGTLGAGADSVDGLLQALQENDLLQILAEPNITAVTGETASFLAGGEIPIPVPVSRDLVGIEYKQFGVSLLFTPALLPNDRISLQVRPEVSSLTGSSVEIGGLSVPGLQVRRADTLVEVGSGQTFAIAGLFQRDTFNNVERIPGLGDIPILGNLFRSRRFQRNETELVILITPYIVEPSSAPTPRTPLDQARVTGDDGRLDTRITYQVERDDPFGFHLQ</sequence>
<dbReference type="PANTHER" id="PTHR30332:SF17">
    <property type="entry name" value="TYPE IV PILIATION SYSTEM PROTEIN DR_0774-RELATED"/>
    <property type="match status" value="1"/>
</dbReference>
<name>A0ABT6VNU9_9GAMM</name>
<dbReference type="Pfam" id="PF00263">
    <property type="entry name" value="Secretin"/>
    <property type="match status" value="1"/>
</dbReference>
<comment type="caution">
    <text evidence="5">The sequence shown here is derived from an EMBL/GenBank/DDBJ whole genome shotgun (WGS) entry which is preliminary data.</text>
</comment>
<comment type="similarity">
    <text evidence="1">Belongs to the bacterial secretin family.</text>
</comment>
<protein>
    <submittedName>
        <fullName evidence="5">Type II and III secretion system protein family protein</fullName>
    </submittedName>
</protein>
<dbReference type="EMBL" id="JASCQO010000049">
    <property type="protein sequence ID" value="MDI5935662.1"/>
    <property type="molecule type" value="Genomic_DNA"/>
</dbReference>
<gene>
    <name evidence="5" type="ORF">QLQ84_17875</name>
</gene>